<proteinExistence type="predicted"/>
<accession>A0A0F9CHS7</accession>
<dbReference type="AlphaFoldDB" id="A0A0F9CHS7"/>
<gene>
    <name evidence="1" type="ORF">LCGC14_2664710</name>
</gene>
<organism evidence="1">
    <name type="scientific">marine sediment metagenome</name>
    <dbReference type="NCBI Taxonomy" id="412755"/>
    <lineage>
        <taxon>unclassified sequences</taxon>
        <taxon>metagenomes</taxon>
        <taxon>ecological metagenomes</taxon>
    </lineage>
</organism>
<sequence length="60" mass="7374">MKITVKDKIISYILDRIDKNDKEVYLPITKLQKQEWSNRKFNLPYSLDYQTNNIFLFFNQ</sequence>
<reference evidence="1" key="1">
    <citation type="journal article" date="2015" name="Nature">
        <title>Complex archaea that bridge the gap between prokaryotes and eukaryotes.</title>
        <authorList>
            <person name="Spang A."/>
            <person name="Saw J.H."/>
            <person name="Jorgensen S.L."/>
            <person name="Zaremba-Niedzwiedzka K."/>
            <person name="Martijn J."/>
            <person name="Lind A.E."/>
            <person name="van Eijk R."/>
            <person name="Schleper C."/>
            <person name="Guy L."/>
            <person name="Ettema T.J."/>
        </authorList>
    </citation>
    <scope>NUCLEOTIDE SEQUENCE</scope>
</reference>
<comment type="caution">
    <text evidence="1">The sequence shown here is derived from an EMBL/GenBank/DDBJ whole genome shotgun (WGS) entry which is preliminary data.</text>
</comment>
<dbReference type="EMBL" id="LAZR01046564">
    <property type="protein sequence ID" value="KKK96246.1"/>
    <property type="molecule type" value="Genomic_DNA"/>
</dbReference>
<protein>
    <submittedName>
        <fullName evidence="1">Uncharacterized protein</fullName>
    </submittedName>
</protein>
<evidence type="ECO:0000313" key="1">
    <source>
        <dbReference type="EMBL" id="KKK96246.1"/>
    </source>
</evidence>
<name>A0A0F9CHS7_9ZZZZ</name>